<accession>A0A7D7LGA9</accession>
<feature type="transmembrane region" description="Helical" evidence="1">
    <location>
        <begin position="31"/>
        <end position="51"/>
    </location>
</feature>
<dbReference type="AlphaFoldDB" id="A0A7D7LGA9"/>
<organism evidence="2 3">
    <name type="scientific">Nostoc edaphicum CCNP1411</name>
    <dbReference type="NCBI Taxonomy" id="1472755"/>
    <lineage>
        <taxon>Bacteria</taxon>
        <taxon>Bacillati</taxon>
        <taxon>Cyanobacteriota</taxon>
        <taxon>Cyanophyceae</taxon>
        <taxon>Nostocales</taxon>
        <taxon>Nostocaceae</taxon>
        <taxon>Nostoc</taxon>
    </lineage>
</organism>
<dbReference type="EMBL" id="CP054698">
    <property type="protein sequence ID" value="QMS91488.1"/>
    <property type="molecule type" value="Genomic_DNA"/>
</dbReference>
<dbReference type="KEGG" id="ned:HUN01_29260"/>
<proteinExistence type="predicted"/>
<gene>
    <name evidence="2" type="ORF">HUN01_29260</name>
</gene>
<dbReference type="Proteomes" id="UP000514713">
    <property type="component" value="Chromosome"/>
</dbReference>
<evidence type="ECO:0000256" key="1">
    <source>
        <dbReference type="SAM" id="Phobius"/>
    </source>
</evidence>
<name>A0A7D7LGA9_9NOSO</name>
<evidence type="ECO:0000313" key="3">
    <source>
        <dbReference type="Proteomes" id="UP000514713"/>
    </source>
</evidence>
<keyword evidence="3" id="KW-1185">Reference proteome</keyword>
<sequence length="165" mass="18274">MKIKKIIAGLCVGLMLIVSFPKPVKAEPITILGILKIIGFMITVGGFWVAIQQATLAEHNSATDSLLKHLEGNAEFPVNGYCVSPDIKNGTIKKGWFVAIDDKKYLYPLVKSEFCKVGGLSQNKNGKYIIGVFTSEYHAKNFAKVVKYRTDNEINVYVSTKPVEF</sequence>
<keyword evidence="1" id="KW-0812">Transmembrane</keyword>
<reference evidence="3" key="1">
    <citation type="submission" date="2020-06" db="EMBL/GenBank/DDBJ databases">
        <title>Nostoc edaphicum CCNP1411 genome.</title>
        <authorList>
            <person name="Fidor A."/>
            <person name="Grabski M."/>
            <person name="Gawor J."/>
            <person name="Gromadka R."/>
            <person name="Wegrzyn G."/>
            <person name="Mazur-Marzec H."/>
        </authorList>
    </citation>
    <scope>NUCLEOTIDE SEQUENCE [LARGE SCALE GENOMIC DNA]</scope>
    <source>
        <strain evidence="3">CCNP1411</strain>
    </source>
</reference>
<evidence type="ECO:0000313" key="2">
    <source>
        <dbReference type="EMBL" id="QMS91488.1"/>
    </source>
</evidence>
<keyword evidence="1" id="KW-1133">Transmembrane helix</keyword>
<keyword evidence="1" id="KW-0472">Membrane</keyword>
<dbReference type="RefSeq" id="WP_181929110.1">
    <property type="nucleotide sequence ID" value="NZ_CP054698.1"/>
</dbReference>
<protein>
    <submittedName>
        <fullName evidence="2">Uncharacterized protein</fullName>
    </submittedName>
</protein>